<feature type="transmembrane region" description="Helical" evidence="2">
    <location>
        <begin position="29"/>
        <end position="62"/>
    </location>
</feature>
<accession>A0A1E7Q9U6</accession>
<gene>
    <name evidence="3" type="ORF">BI198_02930</name>
</gene>
<dbReference type="EMBL" id="MKEK01000001">
    <property type="protein sequence ID" value="OEY70910.1"/>
    <property type="molecule type" value="Genomic_DNA"/>
</dbReference>
<organism evidence="3 4">
    <name type="scientific">Rheinheimera salexigens</name>
    <dbReference type="NCBI Taxonomy" id="1628148"/>
    <lineage>
        <taxon>Bacteria</taxon>
        <taxon>Pseudomonadati</taxon>
        <taxon>Pseudomonadota</taxon>
        <taxon>Gammaproteobacteria</taxon>
        <taxon>Chromatiales</taxon>
        <taxon>Chromatiaceae</taxon>
        <taxon>Rheinheimera</taxon>
    </lineage>
</organism>
<name>A0A1E7Q9U6_9GAMM</name>
<comment type="caution">
    <text evidence="3">The sequence shown here is derived from an EMBL/GenBank/DDBJ whole genome shotgun (WGS) entry which is preliminary data.</text>
</comment>
<keyword evidence="2" id="KW-0472">Membrane</keyword>
<reference evidence="4" key="1">
    <citation type="submission" date="2016-09" db="EMBL/GenBank/DDBJ databases">
        <authorList>
            <person name="Wan X."/>
            <person name="Hou S."/>
        </authorList>
    </citation>
    <scope>NUCLEOTIDE SEQUENCE [LARGE SCALE GENOMIC DNA]</scope>
    <source>
        <strain evidence="4">KH87</strain>
    </source>
</reference>
<evidence type="ECO:0000256" key="2">
    <source>
        <dbReference type="SAM" id="Phobius"/>
    </source>
</evidence>
<evidence type="ECO:0000313" key="3">
    <source>
        <dbReference type="EMBL" id="OEY70910.1"/>
    </source>
</evidence>
<dbReference type="RefSeq" id="WP_070050593.1">
    <property type="nucleotide sequence ID" value="NZ_CBCSDO010000001.1"/>
</dbReference>
<evidence type="ECO:0000256" key="1">
    <source>
        <dbReference type="SAM" id="MobiDB-lite"/>
    </source>
</evidence>
<dbReference type="AlphaFoldDB" id="A0A1E7Q9U6"/>
<proteinExistence type="predicted"/>
<dbReference type="OrthoDB" id="5772988at2"/>
<dbReference type="Proteomes" id="UP000242258">
    <property type="component" value="Unassembled WGS sequence"/>
</dbReference>
<keyword evidence="2" id="KW-0812">Transmembrane</keyword>
<protein>
    <submittedName>
        <fullName evidence="3">Uncharacterized protein</fullName>
    </submittedName>
</protein>
<feature type="region of interest" description="Disordered" evidence="1">
    <location>
        <begin position="73"/>
        <end position="104"/>
    </location>
</feature>
<feature type="compositionally biased region" description="Polar residues" evidence="1">
    <location>
        <begin position="73"/>
        <end position="88"/>
    </location>
</feature>
<keyword evidence="2" id="KW-1133">Transmembrane helix</keyword>
<keyword evidence="4" id="KW-1185">Reference proteome</keyword>
<evidence type="ECO:0000313" key="4">
    <source>
        <dbReference type="Proteomes" id="UP000242258"/>
    </source>
</evidence>
<sequence>MFSSSFKQQTSQWQQAFAQRQAAGPLQKLFAWLMLGVFLVVGAGLLLFMLLLSWIVIPIMLFRHRAKVKAWQQQRQQHATDHAQTSAQRDPAVIEGEVLDKKQD</sequence>